<dbReference type="Gene3D" id="2.60.40.1260">
    <property type="entry name" value="Lamin Tail domain"/>
    <property type="match status" value="1"/>
</dbReference>
<protein>
    <submittedName>
        <fullName evidence="2">DUF5689 domain-containing protein</fullName>
    </submittedName>
</protein>
<dbReference type="Pfam" id="PF00932">
    <property type="entry name" value="LTD"/>
    <property type="match status" value="1"/>
</dbReference>
<evidence type="ECO:0000259" key="1">
    <source>
        <dbReference type="PROSITE" id="PS51841"/>
    </source>
</evidence>
<dbReference type="AlphaFoldDB" id="A0AAE3EUT9"/>
<reference evidence="2" key="1">
    <citation type="submission" date="2023-02" db="EMBL/GenBank/DDBJ databases">
        <title>Genome of Flavobacteriaceae gen. nov. sp. strain F89.</title>
        <authorList>
            <person name="Wang Y."/>
        </authorList>
    </citation>
    <scope>NUCLEOTIDE SEQUENCE</scope>
    <source>
        <strain evidence="2">F89</strain>
    </source>
</reference>
<dbReference type="RefSeq" id="WP_317901280.1">
    <property type="nucleotide sequence ID" value="NZ_JAIRBC010000006.1"/>
</dbReference>
<dbReference type="PROSITE" id="PS51841">
    <property type="entry name" value="LTD"/>
    <property type="match status" value="1"/>
</dbReference>
<evidence type="ECO:0000313" key="2">
    <source>
        <dbReference type="EMBL" id="MCG2460136.1"/>
    </source>
</evidence>
<dbReference type="EMBL" id="JAIRBC010000006">
    <property type="protein sequence ID" value="MCG2460136.1"/>
    <property type="molecule type" value="Genomic_DNA"/>
</dbReference>
<dbReference type="Pfam" id="PF18942">
    <property type="entry name" value="DUF5689"/>
    <property type="match status" value="1"/>
</dbReference>
<gene>
    <name evidence="2" type="ORF">K8352_05210</name>
</gene>
<dbReference type="SUPFAM" id="SSF74853">
    <property type="entry name" value="Lamin A/C globular tail domain"/>
    <property type="match status" value="1"/>
</dbReference>
<dbReference type="InterPro" id="IPR043744">
    <property type="entry name" value="DUF5689"/>
</dbReference>
<proteinExistence type="predicted"/>
<comment type="caution">
    <text evidence="2">The sequence shown here is derived from an EMBL/GenBank/DDBJ whole genome shotgun (WGS) entry which is preliminary data.</text>
</comment>
<dbReference type="InterPro" id="IPR001322">
    <property type="entry name" value="Lamin_tail_dom"/>
</dbReference>
<organism evidence="2 3">
    <name type="scientific">Cerina litoralis</name>
    <dbReference type="NCBI Taxonomy" id="2874477"/>
    <lineage>
        <taxon>Bacteria</taxon>
        <taxon>Pseudomonadati</taxon>
        <taxon>Bacteroidota</taxon>
        <taxon>Flavobacteriia</taxon>
        <taxon>Flavobacteriales</taxon>
        <taxon>Flavobacteriaceae</taxon>
        <taxon>Cerina</taxon>
    </lineage>
</organism>
<name>A0AAE3EUT9_9FLAO</name>
<feature type="domain" description="LTD" evidence="1">
    <location>
        <begin position="272"/>
        <end position="394"/>
    </location>
</feature>
<keyword evidence="3" id="KW-1185">Reference proteome</keyword>
<dbReference type="Proteomes" id="UP001200642">
    <property type="component" value="Unassembled WGS sequence"/>
</dbReference>
<accession>A0AAE3EUT9</accession>
<sequence length="455" mass="49419">MKTDTFQTIVILVLVEIVFFSSCVKNRDFDPPETQCSKGLIANTTIQNVKDLYVDGTVEIQGDLVLEGVVVSSDKEGNFFGNLHFQDRPDNPTLGLEIEIDVRDSHLFYGVGQKIFVKLKGLYLGKSKGVYKIGGVFTSFGNLSVGRLPAAAVDQHLFAACESPAPIKPRLTTIDGLNADMLSTLIQLDGLEVVDEQVGLPFATPQEETERTLKDCEGNEIVLLNSGYANFQAQPLPDGNGTITGVLTEDNNTFQLVVRDLVDLDFSGKRCPPDQQTSNRVFISELADPDNNSGARFVELYNSGSETLSLKGWSLRRYTNANTEVSSSIDLSNFTINTESTFVISPNAMEFETVYGFAPDLGVKTNSPADSNGDDNLELVDPFGAVIDTFGVIGEDGSGTDHEFEDGRAVRNSGITKANPVYTFGEWTVYNDTGAAGTINLPQNAPEDFTPGIRD</sequence>
<dbReference type="InterPro" id="IPR036415">
    <property type="entry name" value="Lamin_tail_dom_sf"/>
</dbReference>
<evidence type="ECO:0000313" key="3">
    <source>
        <dbReference type="Proteomes" id="UP001200642"/>
    </source>
</evidence>